<dbReference type="AlphaFoldDB" id="A0AAE0TNQ9"/>
<keyword evidence="2" id="KW-1185">Reference proteome</keyword>
<protein>
    <submittedName>
        <fullName evidence="1">Uncharacterized protein</fullName>
    </submittedName>
</protein>
<name>A0AAE0TNQ9_9PEZI</name>
<reference evidence="1" key="1">
    <citation type="submission" date="2023-07" db="EMBL/GenBank/DDBJ databases">
        <title>Black Yeasts Isolated from many extreme environments.</title>
        <authorList>
            <person name="Coleine C."/>
            <person name="Stajich J.E."/>
            <person name="Selbmann L."/>
        </authorList>
    </citation>
    <scope>NUCLEOTIDE SEQUENCE</scope>
    <source>
        <strain evidence="1">CCFEE 5485</strain>
    </source>
</reference>
<organism evidence="1 2">
    <name type="scientific">Recurvomyces mirabilis</name>
    <dbReference type="NCBI Taxonomy" id="574656"/>
    <lineage>
        <taxon>Eukaryota</taxon>
        <taxon>Fungi</taxon>
        <taxon>Dikarya</taxon>
        <taxon>Ascomycota</taxon>
        <taxon>Pezizomycotina</taxon>
        <taxon>Dothideomycetes</taxon>
        <taxon>Dothideomycetidae</taxon>
        <taxon>Mycosphaerellales</taxon>
        <taxon>Teratosphaeriaceae</taxon>
        <taxon>Recurvomyces</taxon>
    </lineage>
</organism>
<dbReference type="Proteomes" id="UP001274830">
    <property type="component" value="Unassembled WGS sequence"/>
</dbReference>
<evidence type="ECO:0000313" key="1">
    <source>
        <dbReference type="EMBL" id="KAK3670664.1"/>
    </source>
</evidence>
<gene>
    <name evidence="1" type="ORF">LTR78_009499</name>
</gene>
<sequence>MAIKSEDEEYNPLLANWDREVYNEYQRRTATGDVVSETRGYHVDSLFASSFDGSFDAMWARQSDDSTLSLLSTLEKGAVAYEKEISHRHVATKLLNRGRTKNSSCAQALRIPDRGKPGTNRLSRSDVSPTAYEAIGLRLYVPSSMNPIWQELAKCKELRARIREHPG</sequence>
<accession>A0AAE0TNQ9</accession>
<dbReference type="EMBL" id="JAUTXT010000053">
    <property type="protein sequence ID" value="KAK3670664.1"/>
    <property type="molecule type" value="Genomic_DNA"/>
</dbReference>
<comment type="caution">
    <text evidence="1">The sequence shown here is derived from an EMBL/GenBank/DDBJ whole genome shotgun (WGS) entry which is preliminary data.</text>
</comment>
<evidence type="ECO:0000313" key="2">
    <source>
        <dbReference type="Proteomes" id="UP001274830"/>
    </source>
</evidence>
<proteinExistence type="predicted"/>